<keyword evidence="4" id="KW-0677">Repeat</keyword>
<evidence type="ECO:0000256" key="1">
    <source>
        <dbReference type="ARBA" id="ARBA00004167"/>
    </source>
</evidence>
<keyword evidence="3 10" id="KW-0812">Transmembrane</keyword>
<dbReference type="InterPro" id="IPR050685">
    <property type="entry name" value="LDLR"/>
</dbReference>
<dbReference type="InterPro" id="IPR036364">
    <property type="entry name" value="SEA_dom_sf"/>
</dbReference>
<dbReference type="CDD" id="cd00112">
    <property type="entry name" value="LDLa"/>
    <property type="match status" value="3"/>
</dbReference>
<feature type="disulfide bond" evidence="8">
    <location>
        <begin position="924"/>
        <end position="942"/>
    </location>
</feature>
<sequence length="1031" mass="113673">MGNSSYDIRVNAVGTKYLSFSVMPGVKKNAPSCFQMDNLGFQHDVEEASRSVSEDIKNRDLRHGFGDLNILPCSNGCNDSTRGQSTRPKNTKTFSSSPKLSSCSFTLPKNRTSSKYRRFSESFSCTSRVPHCMEKVSNIPSREGVKHDNIKCSSFIISGNNNVIKSVPDATTKWQQHAREDGSYIEVHCNSSNPLWSDEYQPNNSRICSSQNFQGHNSASSLLNNIHESSNYTSVPSLPLNNSYHEEYLSSMPSFSRTSLSLSYSSSNKQNLVSDTSLDIHKTVAQPPKYTNKYRNLVSTQAFLNNAQGSRHPSPYLMKKKHQISKDDADLNSLRCIMKSQKNVNHILNRATTLPAVTIRNVRNGNQEFASGISTVSGAVPMCFSGFVNRQQPTPSPCAENRQNMRRSSKALSGGREATLKKRTILRGWKLQFIPSYHSNRRTIALCSVLLLACILVLVATGLVIYMTTAVESLPMKLQNGCDIAEIGMNVVAGEFRIINEKFEPSLKDETSADFKQLAAQITQQLNILFAASTLSVHYNHSLVTKFSDCLEKPRTGGILVQCKLVLLSAPPNGEAANQAGLEFLRGLRHHQGQLWLGNFAIDVQSIGFIVVVDTTSISTQTPNPALLPGWSSWSAWSDCNISTVVSVNTQIRSRSCRLDRGAGAVLSNIEPCLLLEQAGGDLEVRDCESMNTVTVLSSRVLEEGEVVSNDISEDTTVQPIAMSSSSSIETIEGNAVTLHTTMLKRTTEHRYVLADNATLANGARNNPVMADLSLPSYRHCDECVSGEVCVALIGDDVPTCRQPHDPTDPTGCGGHCLINTELCHKLDIDAFRCVDDSHCLPAEWRCSNQLCIPQVKRCDGHMNCYDHTDEFDCACNLTSHFHCGNNTSCLPLKRRCDGIIDCWDGSDELNCTTACPSAGQFTCNDGQCIPHVQFCDGFLDCVDKSDEPFGCGGECKTHEWKCGTQGQWGHGKDHVRRVFKSSLNSLLKQRMFHSMLYFHLCPGGVSSQQVSQINLICILHFLHACLNVDL</sequence>
<dbReference type="PROSITE" id="PS50024">
    <property type="entry name" value="SEA"/>
    <property type="match status" value="1"/>
</dbReference>
<dbReference type="Pfam" id="PF01390">
    <property type="entry name" value="SEA"/>
    <property type="match status" value="1"/>
</dbReference>
<evidence type="ECO:0000256" key="10">
    <source>
        <dbReference type="SAM" id="Phobius"/>
    </source>
</evidence>
<feature type="region of interest" description="Disordered" evidence="9">
    <location>
        <begin position="394"/>
        <end position="413"/>
    </location>
</feature>
<keyword evidence="13" id="KW-1185">Reference proteome</keyword>
<gene>
    <name evidence="12" type="ORF">Cfor_11541</name>
</gene>
<dbReference type="SUPFAM" id="SSF82671">
    <property type="entry name" value="SEA domain"/>
    <property type="match status" value="1"/>
</dbReference>
<accession>A0A6L2PVP9</accession>
<name>A0A6L2PVP9_COPFO</name>
<comment type="caution">
    <text evidence="8">Lacks conserved residue(s) required for the propagation of feature annotation.</text>
</comment>
<organism evidence="12 13">
    <name type="scientific">Coptotermes formosanus</name>
    <name type="common">Formosan subterranean termite</name>
    <dbReference type="NCBI Taxonomy" id="36987"/>
    <lineage>
        <taxon>Eukaryota</taxon>
        <taxon>Metazoa</taxon>
        <taxon>Ecdysozoa</taxon>
        <taxon>Arthropoda</taxon>
        <taxon>Hexapoda</taxon>
        <taxon>Insecta</taxon>
        <taxon>Pterygota</taxon>
        <taxon>Neoptera</taxon>
        <taxon>Polyneoptera</taxon>
        <taxon>Dictyoptera</taxon>
        <taxon>Blattodea</taxon>
        <taxon>Blattoidea</taxon>
        <taxon>Termitoidae</taxon>
        <taxon>Rhinotermitidae</taxon>
        <taxon>Coptotermes</taxon>
    </lineage>
</organism>
<dbReference type="EMBL" id="BLKM01005504">
    <property type="protein sequence ID" value="GFG34545.1"/>
    <property type="molecule type" value="Genomic_DNA"/>
</dbReference>
<evidence type="ECO:0000259" key="11">
    <source>
        <dbReference type="PROSITE" id="PS50024"/>
    </source>
</evidence>
<reference evidence="13" key="1">
    <citation type="submission" date="2020-01" db="EMBL/GenBank/DDBJ databases">
        <title>Draft genome sequence of the Termite Coptotermes fromosanus.</title>
        <authorList>
            <person name="Itakura S."/>
            <person name="Yosikawa Y."/>
            <person name="Umezawa K."/>
        </authorList>
    </citation>
    <scope>NUCLEOTIDE SEQUENCE [LARGE SCALE GENOMIC DNA]</scope>
</reference>
<dbReference type="PROSITE" id="PS01209">
    <property type="entry name" value="LDLRA_1"/>
    <property type="match status" value="2"/>
</dbReference>
<dbReference type="Gene3D" id="3.30.70.960">
    <property type="entry name" value="SEA domain"/>
    <property type="match status" value="1"/>
</dbReference>
<dbReference type="Pfam" id="PF00057">
    <property type="entry name" value="Ldl_recept_a"/>
    <property type="match status" value="3"/>
</dbReference>
<evidence type="ECO:0000256" key="6">
    <source>
        <dbReference type="ARBA" id="ARBA00023136"/>
    </source>
</evidence>
<dbReference type="PANTHER" id="PTHR24270">
    <property type="entry name" value="LOW-DENSITY LIPOPROTEIN RECEPTOR-RELATED"/>
    <property type="match status" value="1"/>
</dbReference>
<evidence type="ECO:0000256" key="3">
    <source>
        <dbReference type="ARBA" id="ARBA00022692"/>
    </source>
</evidence>
<dbReference type="InterPro" id="IPR000082">
    <property type="entry name" value="SEA_dom"/>
</dbReference>
<keyword evidence="5 10" id="KW-1133">Transmembrane helix</keyword>
<evidence type="ECO:0000256" key="7">
    <source>
        <dbReference type="ARBA" id="ARBA00023157"/>
    </source>
</evidence>
<dbReference type="SMART" id="SM00192">
    <property type="entry name" value="LDLa"/>
    <property type="match status" value="3"/>
</dbReference>
<evidence type="ECO:0000313" key="13">
    <source>
        <dbReference type="Proteomes" id="UP000502823"/>
    </source>
</evidence>
<dbReference type="InterPro" id="IPR002172">
    <property type="entry name" value="LDrepeatLR_classA_rpt"/>
</dbReference>
<feature type="disulfide bond" evidence="8">
    <location>
        <begin position="840"/>
        <end position="852"/>
    </location>
</feature>
<evidence type="ECO:0000256" key="9">
    <source>
        <dbReference type="SAM" id="MobiDB-lite"/>
    </source>
</evidence>
<dbReference type="PROSITE" id="PS50068">
    <property type="entry name" value="LDLRA_2"/>
    <property type="match status" value="3"/>
</dbReference>
<dbReference type="GO" id="GO:0016192">
    <property type="term" value="P:vesicle-mediated transport"/>
    <property type="evidence" value="ECO:0007669"/>
    <property type="project" value="UniProtKB-ARBA"/>
</dbReference>
<comment type="caution">
    <text evidence="12">The sequence shown here is derived from an EMBL/GenBank/DDBJ whole genome shotgun (WGS) entry which is preliminary data.</text>
</comment>
<evidence type="ECO:0000313" key="12">
    <source>
        <dbReference type="EMBL" id="GFG34545.1"/>
    </source>
</evidence>
<feature type="disulfide bond" evidence="8">
    <location>
        <begin position="847"/>
        <end position="865"/>
    </location>
</feature>
<keyword evidence="6 10" id="KW-0472">Membrane</keyword>
<dbReference type="PANTHER" id="PTHR24270:SF61">
    <property type="entry name" value="EGF-LIKE DOMAIN-CONTAINING PROTEIN"/>
    <property type="match status" value="1"/>
</dbReference>
<dbReference type="InterPro" id="IPR023415">
    <property type="entry name" value="LDLR_class-A_CS"/>
</dbReference>
<dbReference type="Gene3D" id="4.10.400.10">
    <property type="entry name" value="Low-density Lipoprotein Receptor"/>
    <property type="match status" value="3"/>
</dbReference>
<feature type="transmembrane region" description="Helical" evidence="10">
    <location>
        <begin position="444"/>
        <end position="467"/>
    </location>
</feature>
<protein>
    <recommendedName>
        <fullName evidence="11">SEA domain-containing protein</fullName>
    </recommendedName>
</protein>
<proteinExistence type="predicted"/>
<keyword evidence="7 8" id="KW-1015">Disulfide bond</keyword>
<feature type="disulfide bond" evidence="8">
    <location>
        <begin position="897"/>
        <end position="912"/>
    </location>
</feature>
<feature type="domain" description="SEA" evidence="11">
    <location>
        <begin position="488"/>
        <end position="614"/>
    </location>
</feature>
<dbReference type="SUPFAM" id="SSF57424">
    <property type="entry name" value="LDL receptor-like module"/>
    <property type="match status" value="3"/>
</dbReference>
<dbReference type="AlphaFoldDB" id="A0A6L2PVP9"/>
<evidence type="ECO:0000256" key="8">
    <source>
        <dbReference type="PROSITE-ProRule" id="PRU00124"/>
    </source>
</evidence>
<dbReference type="OrthoDB" id="10056524at2759"/>
<dbReference type="InParanoid" id="A0A6L2PVP9"/>
<dbReference type="GO" id="GO:0005886">
    <property type="term" value="C:plasma membrane"/>
    <property type="evidence" value="ECO:0007669"/>
    <property type="project" value="TreeGrafter"/>
</dbReference>
<evidence type="ECO:0000256" key="5">
    <source>
        <dbReference type="ARBA" id="ARBA00022989"/>
    </source>
</evidence>
<dbReference type="GO" id="GO:0012505">
    <property type="term" value="C:endomembrane system"/>
    <property type="evidence" value="ECO:0007669"/>
    <property type="project" value="UniProtKB-SubCell"/>
</dbReference>
<comment type="subcellular location">
    <subcellularLocation>
        <location evidence="2">Endomembrane system</location>
    </subcellularLocation>
    <subcellularLocation>
        <location evidence="1">Membrane</location>
        <topology evidence="1">Single-pass membrane protein</topology>
    </subcellularLocation>
</comment>
<evidence type="ECO:0000256" key="4">
    <source>
        <dbReference type="ARBA" id="ARBA00022737"/>
    </source>
</evidence>
<dbReference type="Proteomes" id="UP000502823">
    <property type="component" value="Unassembled WGS sequence"/>
</dbReference>
<evidence type="ECO:0000256" key="2">
    <source>
        <dbReference type="ARBA" id="ARBA00004308"/>
    </source>
</evidence>
<feature type="disulfide bond" evidence="8">
    <location>
        <begin position="859"/>
        <end position="874"/>
    </location>
</feature>
<dbReference type="PRINTS" id="PR00261">
    <property type="entry name" value="LDLRECEPTOR"/>
</dbReference>
<dbReference type="InterPro" id="IPR036055">
    <property type="entry name" value="LDL_receptor-like_sf"/>
</dbReference>